<organism evidence="3 4">
    <name type="scientific">Streptomyces acidiscabies</name>
    <dbReference type="NCBI Taxonomy" id="42234"/>
    <lineage>
        <taxon>Bacteria</taxon>
        <taxon>Bacillati</taxon>
        <taxon>Actinomycetota</taxon>
        <taxon>Actinomycetes</taxon>
        <taxon>Kitasatosporales</taxon>
        <taxon>Streptomycetaceae</taxon>
        <taxon>Streptomyces</taxon>
    </lineage>
</organism>
<dbReference type="SUPFAM" id="SSF53850">
    <property type="entry name" value="Periplasmic binding protein-like II"/>
    <property type="match status" value="1"/>
</dbReference>
<evidence type="ECO:0000256" key="2">
    <source>
        <dbReference type="SAM" id="MobiDB-lite"/>
    </source>
</evidence>
<accession>A0ABU4LZ91</accession>
<dbReference type="Gene3D" id="3.40.190.10">
    <property type="entry name" value="Periplasmic binding protein-like II"/>
    <property type="match status" value="2"/>
</dbReference>
<evidence type="ECO:0000313" key="4">
    <source>
        <dbReference type="Proteomes" id="UP001272987"/>
    </source>
</evidence>
<proteinExistence type="predicted"/>
<dbReference type="PANTHER" id="PTHR30006:SF2">
    <property type="entry name" value="ABC TRANSPORTER SUBSTRATE-BINDING PROTEIN"/>
    <property type="match status" value="1"/>
</dbReference>
<dbReference type="Proteomes" id="UP001272987">
    <property type="component" value="Unassembled WGS sequence"/>
</dbReference>
<reference evidence="3 4" key="1">
    <citation type="journal article" date="2023" name="Microb. Genom.">
        <title>Mesoterricola silvestris gen. nov., sp. nov., Mesoterricola sediminis sp. nov., Geothrix oryzae sp. nov., Geothrix edaphica sp. nov., Geothrix rubra sp. nov., and Geothrix limicola sp. nov., six novel members of Acidobacteriota isolated from soils.</title>
        <authorList>
            <person name="Weisberg A.J."/>
            <person name="Pearce E."/>
            <person name="Kramer C.G."/>
            <person name="Chang J.H."/>
            <person name="Clarke C.R."/>
        </authorList>
    </citation>
    <scope>NUCLEOTIDE SEQUENCE [LARGE SCALE GENOMIC DNA]</scope>
    <source>
        <strain evidence="3 4">NB05-1H</strain>
    </source>
</reference>
<evidence type="ECO:0000256" key="1">
    <source>
        <dbReference type="ARBA" id="ARBA00022729"/>
    </source>
</evidence>
<gene>
    <name evidence="3" type="ORF">PV666_24740</name>
</gene>
<name>A0ABU4LZ91_9ACTN</name>
<dbReference type="RefSeq" id="WP_063870985.1">
    <property type="nucleotide sequence ID" value="NZ_BCMK01000055.1"/>
</dbReference>
<dbReference type="EMBL" id="JARAWP010000014">
    <property type="protein sequence ID" value="MDX3021073.1"/>
    <property type="molecule type" value="Genomic_DNA"/>
</dbReference>
<dbReference type="PANTHER" id="PTHR30006">
    <property type="entry name" value="THIAMINE-BINDING PERIPLASMIC PROTEIN-RELATED"/>
    <property type="match status" value="1"/>
</dbReference>
<dbReference type="Pfam" id="PF13343">
    <property type="entry name" value="SBP_bac_6"/>
    <property type="match status" value="1"/>
</dbReference>
<feature type="region of interest" description="Disordered" evidence="2">
    <location>
        <begin position="362"/>
        <end position="386"/>
    </location>
</feature>
<keyword evidence="4" id="KW-1185">Reference proteome</keyword>
<protein>
    <submittedName>
        <fullName evidence="3">Extracellular solute-binding protein</fullName>
    </submittedName>
</protein>
<comment type="caution">
    <text evidence="3">The sequence shown here is derived from an EMBL/GenBank/DDBJ whole genome shotgun (WGS) entry which is preliminary data.</text>
</comment>
<keyword evidence="1" id="KW-0732">Signal</keyword>
<sequence length="398" mass="43119">MLFNPLAKPQEPTPLRGTLVAAVLATTVAAVGLAFGAATRSDAGPSAEETKTLDQLYAAAKAEGGKLVVYAGGDWKDQQDDTKKAFEQRFPGVTVDMVVDYSKYHDARIDHQIATKSLVPDVVQLQTLQDFDRWKGQGVLLPYKPAGFDKVHSAFKDPDGAWIATDVFAFGAAYNRQAVGADAPRSVRDLAAARWKGKVASAYPNDDDATLFLYSRYVQAYGWKWLDGMARNTRFLRGSDAAGTLMAEGKKAVGLGGWVTPGAEGSMIPNTTDPFVAWGQREAILKSARHPATAKLFLNWQLSKERQTTDAWSVRTDVAPPPGLTPVWQYPNANLDTFPTFMANRTTAERLRQQITLYIGEAQGTPTPGRLGPHPGPDWSGTGPADWSGFAVPFRGGS</sequence>
<evidence type="ECO:0000313" key="3">
    <source>
        <dbReference type="EMBL" id="MDX3021073.1"/>
    </source>
</evidence>